<dbReference type="InterPro" id="IPR014284">
    <property type="entry name" value="RNA_pol_sigma-70_dom"/>
</dbReference>
<dbReference type="AlphaFoldDB" id="A0A2P8DSN0"/>
<accession>A0A2P8DSN0</accession>
<dbReference type="EMBL" id="PYGA01000002">
    <property type="protein sequence ID" value="PSL00224.1"/>
    <property type="molecule type" value="Genomic_DNA"/>
</dbReference>
<feature type="domain" description="RNA polymerase sigma-70 region 2" evidence="6">
    <location>
        <begin position="40"/>
        <end position="104"/>
    </location>
</feature>
<dbReference type="Gene3D" id="1.10.1740.10">
    <property type="match status" value="1"/>
</dbReference>
<feature type="domain" description="RNA polymerase sigma factor 70 region 4 type 2" evidence="7">
    <location>
        <begin position="138"/>
        <end position="190"/>
    </location>
</feature>
<dbReference type="CDD" id="cd06171">
    <property type="entry name" value="Sigma70_r4"/>
    <property type="match status" value="1"/>
</dbReference>
<gene>
    <name evidence="8" type="ORF">CLV63_102351</name>
</gene>
<dbReference type="GO" id="GO:0006352">
    <property type="term" value="P:DNA-templated transcription initiation"/>
    <property type="evidence" value="ECO:0007669"/>
    <property type="project" value="InterPro"/>
</dbReference>
<dbReference type="GO" id="GO:0016987">
    <property type="term" value="F:sigma factor activity"/>
    <property type="evidence" value="ECO:0007669"/>
    <property type="project" value="UniProtKB-KW"/>
</dbReference>
<protein>
    <submittedName>
        <fullName evidence="8">RNA polymerase sigma-70 factor (ECF subfamily)</fullName>
    </submittedName>
</protein>
<dbReference type="SUPFAM" id="SSF88946">
    <property type="entry name" value="Sigma2 domain of RNA polymerase sigma factors"/>
    <property type="match status" value="1"/>
</dbReference>
<comment type="similarity">
    <text evidence="1">Belongs to the sigma-70 factor family. ECF subfamily.</text>
</comment>
<dbReference type="InterPro" id="IPR007627">
    <property type="entry name" value="RNA_pol_sigma70_r2"/>
</dbReference>
<evidence type="ECO:0000259" key="6">
    <source>
        <dbReference type="Pfam" id="PF04542"/>
    </source>
</evidence>
<dbReference type="NCBIfam" id="TIGR02937">
    <property type="entry name" value="sigma70-ECF"/>
    <property type="match status" value="1"/>
</dbReference>
<dbReference type="InterPro" id="IPR036388">
    <property type="entry name" value="WH-like_DNA-bd_sf"/>
</dbReference>
<evidence type="ECO:0000256" key="3">
    <source>
        <dbReference type="ARBA" id="ARBA00023082"/>
    </source>
</evidence>
<dbReference type="InterPro" id="IPR013324">
    <property type="entry name" value="RNA_pol_sigma_r3/r4-like"/>
</dbReference>
<keyword evidence="9" id="KW-1185">Reference proteome</keyword>
<dbReference type="Gene3D" id="1.10.10.10">
    <property type="entry name" value="Winged helix-like DNA-binding domain superfamily/Winged helix DNA-binding domain"/>
    <property type="match status" value="1"/>
</dbReference>
<dbReference type="Pfam" id="PF04542">
    <property type="entry name" value="Sigma70_r2"/>
    <property type="match status" value="1"/>
</dbReference>
<keyword evidence="3" id="KW-0731">Sigma factor</keyword>
<evidence type="ECO:0000313" key="8">
    <source>
        <dbReference type="EMBL" id="PSL00224.1"/>
    </source>
</evidence>
<dbReference type="GO" id="GO:0003677">
    <property type="term" value="F:DNA binding"/>
    <property type="evidence" value="ECO:0007669"/>
    <property type="project" value="UniProtKB-KW"/>
</dbReference>
<dbReference type="InterPro" id="IPR013249">
    <property type="entry name" value="RNA_pol_sigma70_r4_t2"/>
</dbReference>
<dbReference type="InterPro" id="IPR013325">
    <property type="entry name" value="RNA_pol_sigma_r2"/>
</dbReference>
<evidence type="ECO:0000256" key="4">
    <source>
        <dbReference type="ARBA" id="ARBA00023125"/>
    </source>
</evidence>
<proteinExistence type="inferred from homology"/>
<dbReference type="InterPro" id="IPR039425">
    <property type="entry name" value="RNA_pol_sigma-70-like"/>
</dbReference>
<keyword evidence="5" id="KW-0804">Transcription</keyword>
<sequence length="200" mass="21504">MNPAARGRYVPGVETDTDVDTDHGLLAAVAAGGEPALRVLYDRHSPAMLRLLHRLTGDSGVAEEILQESWLAVWRSAATFRGDSSVRGWLLGVARRQAHNRLRRFEPVRLALDAEEVPEPVDPGTDVEADVLASAGQRQILAAITALPRRHRDVAVLALVEELPYTDIAEALGIPVGTVKSRMAKARGRLGAALAEGQVS</sequence>
<organism evidence="8 9">
    <name type="scientific">Murinocardiopsis flavida</name>
    <dbReference type="NCBI Taxonomy" id="645275"/>
    <lineage>
        <taxon>Bacteria</taxon>
        <taxon>Bacillati</taxon>
        <taxon>Actinomycetota</taxon>
        <taxon>Actinomycetes</taxon>
        <taxon>Streptosporangiales</taxon>
        <taxon>Nocardiopsidaceae</taxon>
        <taxon>Murinocardiopsis</taxon>
    </lineage>
</organism>
<reference evidence="8 9" key="1">
    <citation type="submission" date="2018-03" db="EMBL/GenBank/DDBJ databases">
        <title>Genomic Encyclopedia of Archaeal and Bacterial Type Strains, Phase II (KMG-II): from individual species to whole genera.</title>
        <authorList>
            <person name="Goeker M."/>
        </authorList>
    </citation>
    <scope>NUCLEOTIDE SEQUENCE [LARGE SCALE GENOMIC DNA]</scope>
    <source>
        <strain evidence="8 9">DSM 45312</strain>
    </source>
</reference>
<dbReference type="PANTHER" id="PTHR43133:SF8">
    <property type="entry name" value="RNA POLYMERASE SIGMA FACTOR HI_1459-RELATED"/>
    <property type="match status" value="1"/>
</dbReference>
<dbReference type="PANTHER" id="PTHR43133">
    <property type="entry name" value="RNA POLYMERASE ECF-TYPE SIGMA FACTO"/>
    <property type="match status" value="1"/>
</dbReference>
<keyword evidence="4" id="KW-0238">DNA-binding</keyword>
<evidence type="ECO:0000259" key="7">
    <source>
        <dbReference type="Pfam" id="PF08281"/>
    </source>
</evidence>
<dbReference type="Pfam" id="PF08281">
    <property type="entry name" value="Sigma70_r4_2"/>
    <property type="match status" value="1"/>
</dbReference>
<evidence type="ECO:0000313" key="9">
    <source>
        <dbReference type="Proteomes" id="UP000240542"/>
    </source>
</evidence>
<evidence type="ECO:0000256" key="2">
    <source>
        <dbReference type="ARBA" id="ARBA00023015"/>
    </source>
</evidence>
<name>A0A2P8DSN0_9ACTN</name>
<comment type="caution">
    <text evidence="8">The sequence shown here is derived from an EMBL/GenBank/DDBJ whole genome shotgun (WGS) entry which is preliminary data.</text>
</comment>
<evidence type="ECO:0000256" key="1">
    <source>
        <dbReference type="ARBA" id="ARBA00010641"/>
    </source>
</evidence>
<keyword evidence="2" id="KW-0805">Transcription regulation</keyword>
<dbReference type="SUPFAM" id="SSF88659">
    <property type="entry name" value="Sigma3 and sigma4 domains of RNA polymerase sigma factors"/>
    <property type="match status" value="1"/>
</dbReference>
<evidence type="ECO:0000256" key="5">
    <source>
        <dbReference type="ARBA" id="ARBA00023163"/>
    </source>
</evidence>
<dbReference type="Proteomes" id="UP000240542">
    <property type="component" value="Unassembled WGS sequence"/>
</dbReference>